<dbReference type="AlphaFoldDB" id="A0A1Q9CSL8"/>
<evidence type="ECO:0000259" key="9">
    <source>
        <dbReference type="PROSITE" id="PS50850"/>
    </source>
</evidence>
<dbReference type="Gene3D" id="1.20.1250.20">
    <property type="entry name" value="MFS general substrate transporter like domains"/>
    <property type="match status" value="1"/>
</dbReference>
<protein>
    <submittedName>
        <fullName evidence="10">Synaptic vesicle glycoprotein 2A</fullName>
    </submittedName>
</protein>
<sequence>MFDYDELEVKFEERDTKAKATASAAEPTSKSSGYVATPSPAPPIGARKIRVLALHGGGSNTNIMQYQVMPLRRILGDQAEWDFLNGGRDWKFNDGHGVPDIMKALAAGMPFFGWYGVENDDKTTRTYEEKLFDPSVTFTYKEVDLGVERVLQRIKEHGPVDVILGFSQGCIVSHLIAGLLRERGQVGSKVIFSCEMLTPHIQPPVPKASWSAQCPLTFVAKTKVPCVSAHGRTSMPFLASQKEDRESASKRPRGAALDKCIARLLQKLALGVTGVLGIAVKSPAVVVAHVRSFFKRWYTLGLLLIVAMCLHADQNLAAPNLSAIAEEFELSPLEKDSKLGGQVQLGFFFVGGITSLALGPLADRLNRVNLLLLVVILGSVPCALIKYIPSGSSGFLWYLLCRVLTGVSVGGSFPLLYSLCGDLCSAEQRGIISAAMGVATSVGVATGQLLAGFLGPRLGWRVPFVAVAYPAIFFAILLWATVPDPRKRQSTEDGVELARRSPKANAGSASSTEAYTAEVELQAEMPVSEVYERNPERNASQGHGNSAEMKRANTSESDLAMDPHAAVTDCSRFGLVWRGRSNRIFLCQAVPGCIAWSTVTTFIPDYLHKEQGLSVESATLLVSFFGASCLVWALGGAALGQRIYNRNKGHLAYLMSCCTAFAVCPFLLLINSSPDSLQTLPEDGQGVVLPSAWALFVAFLGGAAAVTNPNLKGLLMNVNTSATRGTVFALVTLTDDVGKGLGPEVVALGVSALGRRLALSMAMACWFLCSLLLYFSRWTIVKDVLRVERLEKLPAAAV</sequence>
<evidence type="ECO:0000313" key="10">
    <source>
        <dbReference type="EMBL" id="OLP85926.1"/>
    </source>
</evidence>
<feature type="transmembrane region" description="Helical" evidence="8">
    <location>
        <begin position="395"/>
        <end position="419"/>
    </location>
</feature>
<feature type="transmembrane region" description="Helical" evidence="8">
    <location>
        <begin position="339"/>
        <end position="358"/>
    </location>
</feature>
<organism evidence="10 11">
    <name type="scientific">Symbiodinium microadriaticum</name>
    <name type="common">Dinoflagellate</name>
    <name type="synonym">Zooxanthella microadriatica</name>
    <dbReference type="NCBI Taxonomy" id="2951"/>
    <lineage>
        <taxon>Eukaryota</taxon>
        <taxon>Sar</taxon>
        <taxon>Alveolata</taxon>
        <taxon>Dinophyceae</taxon>
        <taxon>Suessiales</taxon>
        <taxon>Symbiodiniaceae</taxon>
        <taxon>Symbiodinium</taxon>
    </lineage>
</organism>
<comment type="similarity">
    <text evidence="6">Belongs to the major facilitator superfamily. Spinster (TC 2.A.1.49) family.</text>
</comment>
<reference evidence="10 11" key="1">
    <citation type="submission" date="2016-02" db="EMBL/GenBank/DDBJ databases">
        <title>Genome analysis of coral dinoflagellate symbionts highlights evolutionary adaptations to a symbiotic lifestyle.</title>
        <authorList>
            <person name="Aranda M."/>
            <person name="Li Y."/>
            <person name="Liew Y.J."/>
            <person name="Baumgarten S."/>
            <person name="Simakov O."/>
            <person name="Wilson M."/>
            <person name="Piel J."/>
            <person name="Ashoor H."/>
            <person name="Bougouffa S."/>
            <person name="Bajic V.B."/>
            <person name="Ryu T."/>
            <person name="Ravasi T."/>
            <person name="Bayer T."/>
            <person name="Micklem G."/>
            <person name="Kim H."/>
            <person name="Bhak J."/>
            <person name="Lajeunesse T.C."/>
            <person name="Voolstra C.R."/>
        </authorList>
    </citation>
    <scope>NUCLEOTIDE SEQUENCE [LARGE SCALE GENOMIC DNA]</scope>
    <source>
        <strain evidence="10 11">CCMP2467</strain>
    </source>
</reference>
<proteinExistence type="inferred from homology"/>
<dbReference type="Gene3D" id="3.40.50.1820">
    <property type="entry name" value="alpha/beta hydrolase"/>
    <property type="match status" value="1"/>
</dbReference>
<dbReference type="Pfam" id="PF07690">
    <property type="entry name" value="MFS_1"/>
    <property type="match status" value="1"/>
</dbReference>
<name>A0A1Q9CSL8_SYMMI</name>
<gene>
    <name evidence="10" type="primary">SV2A</name>
    <name evidence="10" type="ORF">AK812_SmicGene33033</name>
</gene>
<keyword evidence="4 8" id="KW-1133">Transmembrane helix</keyword>
<feature type="transmembrane region" description="Helical" evidence="8">
    <location>
        <begin position="690"/>
        <end position="707"/>
    </location>
</feature>
<dbReference type="GO" id="GO:0022857">
    <property type="term" value="F:transmembrane transporter activity"/>
    <property type="evidence" value="ECO:0007669"/>
    <property type="project" value="InterPro"/>
</dbReference>
<dbReference type="Proteomes" id="UP000186817">
    <property type="component" value="Unassembled WGS sequence"/>
</dbReference>
<feature type="domain" description="Major facilitator superfamily (MFS) profile" evidence="9">
    <location>
        <begin position="285"/>
        <end position="781"/>
    </location>
</feature>
<dbReference type="InterPro" id="IPR036259">
    <property type="entry name" value="MFS_trans_sf"/>
</dbReference>
<comment type="caution">
    <text evidence="10">The sequence shown here is derived from an EMBL/GenBank/DDBJ whole genome shotgun (WGS) entry which is preliminary data.</text>
</comment>
<feature type="region of interest" description="Disordered" evidence="7">
    <location>
        <begin position="15"/>
        <end position="39"/>
    </location>
</feature>
<evidence type="ECO:0000256" key="6">
    <source>
        <dbReference type="ARBA" id="ARBA00024338"/>
    </source>
</evidence>
<dbReference type="InterPro" id="IPR044770">
    <property type="entry name" value="MFS_spinster-like"/>
</dbReference>
<feature type="transmembrane region" description="Helical" evidence="8">
    <location>
        <begin position="268"/>
        <end position="290"/>
    </location>
</feature>
<feature type="region of interest" description="Disordered" evidence="7">
    <location>
        <begin position="490"/>
        <end position="512"/>
    </location>
</feature>
<dbReference type="SUPFAM" id="SSF103473">
    <property type="entry name" value="MFS general substrate transporter"/>
    <property type="match status" value="1"/>
</dbReference>
<feature type="transmembrane region" description="Helical" evidence="8">
    <location>
        <begin position="651"/>
        <end position="670"/>
    </location>
</feature>
<dbReference type="Pfam" id="PF03959">
    <property type="entry name" value="FSH1"/>
    <property type="match status" value="1"/>
</dbReference>
<keyword evidence="2" id="KW-0813">Transport</keyword>
<keyword evidence="11" id="KW-1185">Reference proteome</keyword>
<dbReference type="PROSITE" id="PS50850">
    <property type="entry name" value="MFS"/>
    <property type="match status" value="1"/>
</dbReference>
<feature type="transmembrane region" description="Helical" evidence="8">
    <location>
        <begin position="431"/>
        <end position="454"/>
    </location>
</feature>
<dbReference type="SUPFAM" id="SSF53474">
    <property type="entry name" value="alpha/beta-Hydrolases"/>
    <property type="match status" value="1"/>
</dbReference>
<feature type="transmembrane region" description="Helical" evidence="8">
    <location>
        <begin position="297"/>
        <end position="319"/>
    </location>
</feature>
<evidence type="ECO:0000256" key="7">
    <source>
        <dbReference type="SAM" id="MobiDB-lite"/>
    </source>
</evidence>
<evidence type="ECO:0000256" key="3">
    <source>
        <dbReference type="ARBA" id="ARBA00022692"/>
    </source>
</evidence>
<feature type="transmembrane region" description="Helical" evidence="8">
    <location>
        <begin position="618"/>
        <end position="639"/>
    </location>
</feature>
<dbReference type="InterPro" id="IPR029058">
    <property type="entry name" value="AB_hydrolase_fold"/>
</dbReference>
<feature type="transmembrane region" description="Helical" evidence="8">
    <location>
        <begin position="584"/>
        <end position="603"/>
    </location>
</feature>
<keyword evidence="3 8" id="KW-0812">Transmembrane</keyword>
<dbReference type="InterPro" id="IPR020846">
    <property type="entry name" value="MFS_dom"/>
</dbReference>
<dbReference type="CDD" id="cd06174">
    <property type="entry name" value="MFS"/>
    <property type="match status" value="1"/>
</dbReference>
<evidence type="ECO:0000256" key="1">
    <source>
        <dbReference type="ARBA" id="ARBA00004141"/>
    </source>
</evidence>
<comment type="subcellular location">
    <subcellularLocation>
        <location evidence="1">Membrane</location>
        <topology evidence="1">Multi-pass membrane protein</topology>
    </subcellularLocation>
</comment>
<dbReference type="GO" id="GO:0016020">
    <property type="term" value="C:membrane"/>
    <property type="evidence" value="ECO:0007669"/>
    <property type="project" value="UniProtKB-SubCell"/>
</dbReference>
<dbReference type="OrthoDB" id="440755at2759"/>
<dbReference type="EMBL" id="LSRX01000948">
    <property type="protein sequence ID" value="OLP85926.1"/>
    <property type="molecule type" value="Genomic_DNA"/>
</dbReference>
<feature type="transmembrane region" description="Helical" evidence="8">
    <location>
        <begin position="370"/>
        <end position="389"/>
    </location>
</feature>
<evidence type="ECO:0000256" key="4">
    <source>
        <dbReference type="ARBA" id="ARBA00022989"/>
    </source>
</evidence>
<keyword evidence="5 8" id="KW-0472">Membrane</keyword>
<dbReference type="InterPro" id="IPR005645">
    <property type="entry name" value="FSH-like_dom"/>
</dbReference>
<feature type="compositionally biased region" description="Basic and acidic residues" evidence="7">
    <location>
        <begin position="490"/>
        <end position="499"/>
    </location>
</feature>
<dbReference type="PANTHER" id="PTHR23505:SF79">
    <property type="entry name" value="PROTEIN SPINSTER"/>
    <property type="match status" value="1"/>
</dbReference>
<feature type="region of interest" description="Disordered" evidence="7">
    <location>
        <begin position="534"/>
        <end position="554"/>
    </location>
</feature>
<dbReference type="PANTHER" id="PTHR23505">
    <property type="entry name" value="SPINSTER"/>
    <property type="match status" value="1"/>
</dbReference>
<evidence type="ECO:0000256" key="2">
    <source>
        <dbReference type="ARBA" id="ARBA00022448"/>
    </source>
</evidence>
<feature type="transmembrane region" description="Helical" evidence="8">
    <location>
        <begin position="460"/>
        <end position="480"/>
    </location>
</feature>
<evidence type="ECO:0000256" key="8">
    <source>
        <dbReference type="SAM" id="Phobius"/>
    </source>
</evidence>
<evidence type="ECO:0000256" key="5">
    <source>
        <dbReference type="ARBA" id="ARBA00023136"/>
    </source>
</evidence>
<feature type="transmembrane region" description="Helical" evidence="8">
    <location>
        <begin position="757"/>
        <end position="775"/>
    </location>
</feature>
<accession>A0A1Q9CSL8</accession>
<evidence type="ECO:0000313" key="11">
    <source>
        <dbReference type="Proteomes" id="UP000186817"/>
    </source>
</evidence>
<dbReference type="InterPro" id="IPR011701">
    <property type="entry name" value="MFS"/>
</dbReference>